<dbReference type="AlphaFoldDB" id="A0A484HA59"/>
<gene>
    <name evidence="2" type="ORF">RIEGSTA812A_PEG_501</name>
</gene>
<dbReference type="EMBL" id="LR026963">
    <property type="protein sequence ID" value="VBB69028.1"/>
    <property type="molecule type" value="Genomic_DNA"/>
</dbReference>
<sequence length="355" mass="38507">MTFGAFLIVAFITAVSTGTAIITVTGRPGHRVPEAGRAVLFPDLSNWANDIASLTVRSATGSLTMERSPQGWHLKEWDSYPADISKVRAMVAEMVRAVLLEPKTAKVERHALLDLADPDMAAGSGRKLTLKDANGNVLTAIIVGRRRFDLGSAGGGSEGVYVRRPGEAQTWLARTALFPTTDLRDWVESTVIRVSSARLSQVTLRHPDGRQTMSITQLGNGAPTIVQPIPYTAKVDESAIQRMIALLTRINFENVRNNRAVAGVPPTTQVDLATHDGLRINLTAYANSDGATWLTLTASAAHEAEGEVNTEAKTLNSRHHGWLYRIPSYIAAALHTRPESLLLKEGEQEKKETSS</sequence>
<dbReference type="Pfam" id="PF14238">
    <property type="entry name" value="DUF4340"/>
    <property type="match status" value="1"/>
</dbReference>
<reference evidence="2" key="1">
    <citation type="submission" date="2018-10" db="EMBL/GenBank/DDBJ databases">
        <authorList>
            <person name="Gruber-Vodicka H."/>
            <person name="Jaeckle O."/>
        </authorList>
    </citation>
    <scope>NUCLEOTIDE SEQUENCE</scope>
</reference>
<name>A0A484HA59_9ZZZZ</name>
<protein>
    <recommendedName>
        <fullName evidence="1">DUF4340 domain-containing protein</fullName>
    </recommendedName>
</protein>
<organism evidence="2">
    <name type="scientific">invertebrate metagenome</name>
    <dbReference type="NCBI Taxonomy" id="1711999"/>
    <lineage>
        <taxon>unclassified sequences</taxon>
        <taxon>metagenomes</taxon>
        <taxon>organismal metagenomes</taxon>
    </lineage>
</organism>
<evidence type="ECO:0000313" key="2">
    <source>
        <dbReference type="EMBL" id="VBB69028.1"/>
    </source>
</evidence>
<dbReference type="InterPro" id="IPR025641">
    <property type="entry name" value="DUF4340"/>
</dbReference>
<proteinExistence type="predicted"/>
<feature type="domain" description="DUF4340" evidence="1">
    <location>
        <begin position="72"/>
        <end position="257"/>
    </location>
</feature>
<accession>A0A484HA59</accession>
<evidence type="ECO:0000259" key="1">
    <source>
        <dbReference type="Pfam" id="PF14238"/>
    </source>
</evidence>